<feature type="compositionally biased region" description="Low complexity" evidence="1">
    <location>
        <begin position="164"/>
        <end position="184"/>
    </location>
</feature>
<gene>
    <name evidence="2" type="ORF">M422DRAFT_68527</name>
</gene>
<organism evidence="2 3">
    <name type="scientific">Sphaerobolus stellatus (strain SS14)</name>
    <dbReference type="NCBI Taxonomy" id="990650"/>
    <lineage>
        <taxon>Eukaryota</taxon>
        <taxon>Fungi</taxon>
        <taxon>Dikarya</taxon>
        <taxon>Basidiomycota</taxon>
        <taxon>Agaricomycotina</taxon>
        <taxon>Agaricomycetes</taxon>
        <taxon>Phallomycetidae</taxon>
        <taxon>Geastrales</taxon>
        <taxon>Sphaerobolaceae</taxon>
        <taxon>Sphaerobolus</taxon>
    </lineage>
</organism>
<sequence length="289" mass="32048">MKLFKGLKELLKNNNSTASKTHDADIQRKGDFAVINSGFGDVQSLPQKARDRVISHPFNIHGRRVQEKKPERREMDVDGLAALGHTRAVNIKFGFEEYPKKPVLRIRNHTRFAPVTITSSTPLIYDLSKTKTPTRILPKTPGTPFYSEPVSYSEESLGIRDAPSHLSSADSDSTSEASCSSRSSYSTQHLRRYAEVPVFVQGRAYNAIPGPSHIGAQVSRQHKIIHRPNLYASRAVSYPSPQKVTPELVQPKNSFDSSVLSTAPSTVSRIEGKARLSLNKPLPVIPQKL</sequence>
<evidence type="ECO:0000313" key="3">
    <source>
        <dbReference type="Proteomes" id="UP000054279"/>
    </source>
</evidence>
<dbReference type="Proteomes" id="UP000054279">
    <property type="component" value="Unassembled WGS sequence"/>
</dbReference>
<name>A0A0C9VR28_SPHS4</name>
<keyword evidence="3" id="KW-1185">Reference proteome</keyword>
<reference evidence="2 3" key="1">
    <citation type="submission" date="2014-06" db="EMBL/GenBank/DDBJ databases">
        <title>Evolutionary Origins and Diversification of the Mycorrhizal Mutualists.</title>
        <authorList>
            <consortium name="DOE Joint Genome Institute"/>
            <consortium name="Mycorrhizal Genomics Consortium"/>
            <person name="Kohler A."/>
            <person name="Kuo A."/>
            <person name="Nagy L.G."/>
            <person name="Floudas D."/>
            <person name="Copeland A."/>
            <person name="Barry K.W."/>
            <person name="Cichocki N."/>
            <person name="Veneault-Fourrey C."/>
            <person name="LaButti K."/>
            <person name="Lindquist E.A."/>
            <person name="Lipzen A."/>
            <person name="Lundell T."/>
            <person name="Morin E."/>
            <person name="Murat C."/>
            <person name="Riley R."/>
            <person name="Ohm R."/>
            <person name="Sun H."/>
            <person name="Tunlid A."/>
            <person name="Henrissat B."/>
            <person name="Grigoriev I.V."/>
            <person name="Hibbett D.S."/>
            <person name="Martin F."/>
        </authorList>
    </citation>
    <scope>NUCLEOTIDE SEQUENCE [LARGE SCALE GENOMIC DNA]</scope>
    <source>
        <strain evidence="2 3">SS14</strain>
    </source>
</reference>
<proteinExistence type="predicted"/>
<accession>A0A0C9VR28</accession>
<feature type="region of interest" description="Disordered" evidence="1">
    <location>
        <begin position="162"/>
        <end position="184"/>
    </location>
</feature>
<evidence type="ECO:0000313" key="2">
    <source>
        <dbReference type="EMBL" id="KIJ40371.1"/>
    </source>
</evidence>
<dbReference type="EMBL" id="KN837144">
    <property type="protein sequence ID" value="KIJ40371.1"/>
    <property type="molecule type" value="Genomic_DNA"/>
</dbReference>
<dbReference type="AlphaFoldDB" id="A0A0C9VR28"/>
<dbReference type="HOGENOM" id="CLU_963685_0_0_1"/>
<protein>
    <submittedName>
        <fullName evidence="2">Uncharacterized protein</fullName>
    </submittedName>
</protein>
<evidence type="ECO:0000256" key="1">
    <source>
        <dbReference type="SAM" id="MobiDB-lite"/>
    </source>
</evidence>